<evidence type="ECO:0000313" key="1">
    <source>
        <dbReference type="EMBL" id="KAI8028253.1"/>
    </source>
</evidence>
<reference evidence="1 2" key="1">
    <citation type="journal article" date="2022" name="Plant J.">
        <title>Chromosome-level genome of Camellia lanceoleosa provides a valuable resource for understanding genome evolution and self-incompatibility.</title>
        <authorList>
            <person name="Gong W."/>
            <person name="Xiao S."/>
            <person name="Wang L."/>
            <person name="Liao Z."/>
            <person name="Chang Y."/>
            <person name="Mo W."/>
            <person name="Hu G."/>
            <person name="Li W."/>
            <person name="Zhao G."/>
            <person name="Zhu H."/>
            <person name="Hu X."/>
            <person name="Ji K."/>
            <person name="Xiang X."/>
            <person name="Song Q."/>
            <person name="Yuan D."/>
            <person name="Jin S."/>
            <person name="Zhang L."/>
        </authorList>
    </citation>
    <scope>NUCLEOTIDE SEQUENCE [LARGE SCALE GENOMIC DNA]</scope>
    <source>
        <strain evidence="1">SQ_2022a</strain>
    </source>
</reference>
<comment type="caution">
    <text evidence="1">The sequence shown here is derived from an EMBL/GenBank/DDBJ whole genome shotgun (WGS) entry which is preliminary data.</text>
</comment>
<name>A0ACC0IT33_9ERIC</name>
<keyword evidence="2" id="KW-1185">Reference proteome</keyword>
<organism evidence="1 2">
    <name type="scientific">Camellia lanceoleosa</name>
    <dbReference type="NCBI Taxonomy" id="1840588"/>
    <lineage>
        <taxon>Eukaryota</taxon>
        <taxon>Viridiplantae</taxon>
        <taxon>Streptophyta</taxon>
        <taxon>Embryophyta</taxon>
        <taxon>Tracheophyta</taxon>
        <taxon>Spermatophyta</taxon>
        <taxon>Magnoliopsida</taxon>
        <taxon>eudicotyledons</taxon>
        <taxon>Gunneridae</taxon>
        <taxon>Pentapetalae</taxon>
        <taxon>asterids</taxon>
        <taxon>Ericales</taxon>
        <taxon>Theaceae</taxon>
        <taxon>Camellia</taxon>
    </lineage>
</organism>
<evidence type="ECO:0000313" key="2">
    <source>
        <dbReference type="Proteomes" id="UP001060215"/>
    </source>
</evidence>
<dbReference type="Proteomes" id="UP001060215">
    <property type="component" value="Chromosome 3"/>
</dbReference>
<proteinExistence type="predicted"/>
<protein>
    <submittedName>
        <fullName evidence="1">Nuclear envelope-associated protein 2</fullName>
    </submittedName>
</protein>
<gene>
    <name evidence="1" type="ORF">LOK49_LG02G02438</name>
</gene>
<sequence length="313" mass="35387">MAAEDSDCFTQFVSETLETDSLGGEAKSVEIGLKQSETELGLGRKMKMRAEIDTSAPFESVKEPASRFGGIGFWKPNSHKPSKSSEYLKELDDMRSQLSATQATADASAASAQSAQLQCLALLKELDEKNNSLKEHEVRVNLLGEQLDLLQKDLQARESSQKQLKDEVSRFEHDIMQALAKADKQNCELRKLLDELEKHRRADQELKKRVLKLEFCLQEARAQTRKLQRTGDRRDKALKELRDQLATKQQGGAPGIQKQNIWETSGFKIVVSMSMLILVLVSKRAYCQGNLSSLWIINLQIHENEVVQFGFYK</sequence>
<accession>A0ACC0IT33</accession>
<dbReference type="EMBL" id="CM045760">
    <property type="protein sequence ID" value="KAI8028253.1"/>
    <property type="molecule type" value="Genomic_DNA"/>
</dbReference>